<evidence type="ECO:0000313" key="8">
    <source>
        <dbReference type="Proteomes" id="UP001363010"/>
    </source>
</evidence>
<accession>A0ABU8W574</accession>
<dbReference type="SUPFAM" id="SSF53850">
    <property type="entry name" value="Periplasmic binding protein-like II"/>
    <property type="match status" value="1"/>
</dbReference>
<evidence type="ECO:0000256" key="5">
    <source>
        <dbReference type="SAM" id="MobiDB-lite"/>
    </source>
</evidence>
<keyword evidence="2" id="KW-0805">Transcription regulation</keyword>
<dbReference type="EMBL" id="JBBKZV010000019">
    <property type="protein sequence ID" value="MEJ8825159.1"/>
    <property type="molecule type" value="Genomic_DNA"/>
</dbReference>
<feature type="region of interest" description="Disordered" evidence="5">
    <location>
        <begin position="302"/>
        <end position="321"/>
    </location>
</feature>
<dbReference type="CDD" id="cd08422">
    <property type="entry name" value="PBP2_CrgA_like"/>
    <property type="match status" value="1"/>
</dbReference>
<dbReference type="InterPro" id="IPR000847">
    <property type="entry name" value="LysR_HTH_N"/>
</dbReference>
<dbReference type="Gene3D" id="1.10.10.10">
    <property type="entry name" value="Winged helix-like DNA-binding domain superfamily/Winged helix DNA-binding domain"/>
    <property type="match status" value="1"/>
</dbReference>
<dbReference type="Gene3D" id="3.40.190.290">
    <property type="match status" value="1"/>
</dbReference>
<dbReference type="InterPro" id="IPR005119">
    <property type="entry name" value="LysR_subst-bd"/>
</dbReference>
<sequence length="321" mass="34738">MDRLTAAKVFMGIAARGSLTATAEALEMSRPMVTRYLAEMESWAGARLLHRTTRRISLTPAGEETMARCQRMLDVAADMAIVSPEGAVAPRGLLRIACSQSLAQEVLAAAMAQYLRIYPQVLVDLQIGARAVNLVQERIDLAIRITNEVDPNLIARPLAQCASVICAAPSWVVEHGLPQRAEDLASHNCLTYSYFGKSLWEFHRAGERITVPVSGNLSANEPQVLLAAALAGAGVSMQPVYAVARLVADGKLITLLPGHEPLALGVHGIFASRSQMSPALRTMIDFLATWFKDPARWAPGLKGEARRRRKSINPHAANGSM</sequence>
<gene>
    <name evidence="7" type="ORF">WKW80_24555</name>
</gene>
<dbReference type="PANTHER" id="PTHR30537:SF35">
    <property type="entry name" value="TRANSCRIPTIONAL REGULATORY PROTEIN"/>
    <property type="match status" value="1"/>
</dbReference>
<keyword evidence="4" id="KW-0804">Transcription</keyword>
<dbReference type="PANTHER" id="PTHR30537">
    <property type="entry name" value="HTH-TYPE TRANSCRIPTIONAL REGULATOR"/>
    <property type="match status" value="1"/>
</dbReference>
<evidence type="ECO:0000256" key="1">
    <source>
        <dbReference type="ARBA" id="ARBA00009437"/>
    </source>
</evidence>
<evidence type="ECO:0000256" key="3">
    <source>
        <dbReference type="ARBA" id="ARBA00023125"/>
    </source>
</evidence>
<dbReference type="Pfam" id="PF03466">
    <property type="entry name" value="LysR_substrate"/>
    <property type="match status" value="1"/>
</dbReference>
<organism evidence="7 8">
    <name type="scientific">Variovorax humicola</name>
    <dbReference type="NCBI Taxonomy" id="1769758"/>
    <lineage>
        <taxon>Bacteria</taxon>
        <taxon>Pseudomonadati</taxon>
        <taxon>Pseudomonadota</taxon>
        <taxon>Betaproteobacteria</taxon>
        <taxon>Burkholderiales</taxon>
        <taxon>Comamonadaceae</taxon>
        <taxon>Variovorax</taxon>
    </lineage>
</organism>
<feature type="domain" description="HTH lysR-type" evidence="6">
    <location>
        <begin position="1"/>
        <end position="59"/>
    </location>
</feature>
<dbReference type="Proteomes" id="UP001363010">
    <property type="component" value="Unassembled WGS sequence"/>
</dbReference>
<dbReference type="InterPro" id="IPR036390">
    <property type="entry name" value="WH_DNA-bd_sf"/>
</dbReference>
<evidence type="ECO:0000313" key="7">
    <source>
        <dbReference type="EMBL" id="MEJ8825159.1"/>
    </source>
</evidence>
<evidence type="ECO:0000256" key="4">
    <source>
        <dbReference type="ARBA" id="ARBA00023163"/>
    </source>
</evidence>
<comment type="similarity">
    <text evidence="1">Belongs to the LysR transcriptional regulatory family.</text>
</comment>
<dbReference type="InterPro" id="IPR036388">
    <property type="entry name" value="WH-like_DNA-bd_sf"/>
</dbReference>
<evidence type="ECO:0000256" key="2">
    <source>
        <dbReference type="ARBA" id="ARBA00023015"/>
    </source>
</evidence>
<proteinExistence type="inferred from homology"/>
<reference evidence="7 8" key="1">
    <citation type="submission" date="2024-03" db="EMBL/GenBank/DDBJ databases">
        <title>Novel species of the genus Variovorax.</title>
        <authorList>
            <person name="Liu Q."/>
            <person name="Xin Y.-H."/>
        </authorList>
    </citation>
    <scope>NUCLEOTIDE SEQUENCE [LARGE SCALE GENOMIC DNA]</scope>
    <source>
        <strain evidence="7 8">KACC 18501</strain>
    </source>
</reference>
<comment type="caution">
    <text evidence="7">The sequence shown here is derived from an EMBL/GenBank/DDBJ whole genome shotgun (WGS) entry which is preliminary data.</text>
</comment>
<dbReference type="InterPro" id="IPR058163">
    <property type="entry name" value="LysR-type_TF_proteobact-type"/>
</dbReference>
<dbReference type="Pfam" id="PF00126">
    <property type="entry name" value="HTH_1"/>
    <property type="match status" value="1"/>
</dbReference>
<keyword evidence="8" id="KW-1185">Reference proteome</keyword>
<name>A0ABU8W574_9BURK</name>
<keyword evidence="3" id="KW-0238">DNA-binding</keyword>
<evidence type="ECO:0000259" key="6">
    <source>
        <dbReference type="PROSITE" id="PS50931"/>
    </source>
</evidence>
<protein>
    <submittedName>
        <fullName evidence="7">LysR family transcriptional regulator</fullName>
    </submittedName>
</protein>
<dbReference type="RefSeq" id="WP_340366199.1">
    <property type="nucleotide sequence ID" value="NZ_JBBKZV010000019.1"/>
</dbReference>
<dbReference type="SUPFAM" id="SSF46785">
    <property type="entry name" value="Winged helix' DNA-binding domain"/>
    <property type="match status" value="1"/>
</dbReference>
<dbReference type="PROSITE" id="PS50931">
    <property type="entry name" value="HTH_LYSR"/>
    <property type="match status" value="1"/>
</dbReference>